<evidence type="ECO:0000256" key="1">
    <source>
        <dbReference type="SAM" id="Phobius"/>
    </source>
</evidence>
<feature type="transmembrane region" description="Helical" evidence="1">
    <location>
        <begin position="56"/>
        <end position="74"/>
    </location>
</feature>
<name>A0ABP0HWZ6_9DINO</name>
<organism evidence="2 3">
    <name type="scientific">Durusdinium trenchii</name>
    <dbReference type="NCBI Taxonomy" id="1381693"/>
    <lineage>
        <taxon>Eukaryota</taxon>
        <taxon>Sar</taxon>
        <taxon>Alveolata</taxon>
        <taxon>Dinophyceae</taxon>
        <taxon>Suessiales</taxon>
        <taxon>Symbiodiniaceae</taxon>
        <taxon>Durusdinium</taxon>
    </lineage>
</organism>
<sequence>MPATGTSTALLMAYEKKRKPVSTSQRWVDLVTAVSTAAIILSFIFMGVALDTNPDWVGWLVVDTIVALVFVAEARRRMGRSLILEVVMFDAFRSAARSLV</sequence>
<protein>
    <submittedName>
        <fullName evidence="2">Uncharacterized protein</fullName>
    </submittedName>
</protein>
<evidence type="ECO:0000313" key="2">
    <source>
        <dbReference type="EMBL" id="CAK8994766.1"/>
    </source>
</evidence>
<dbReference type="EMBL" id="CAXAMN010001503">
    <property type="protein sequence ID" value="CAK8994766.1"/>
    <property type="molecule type" value="Genomic_DNA"/>
</dbReference>
<keyword evidence="1" id="KW-0472">Membrane</keyword>
<evidence type="ECO:0000313" key="3">
    <source>
        <dbReference type="Proteomes" id="UP001642484"/>
    </source>
</evidence>
<keyword evidence="3" id="KW-1185">Reference proteome</keyword>
<comment type="caution">
    <text evidence="2">The sequence shown here is derived from an EMBL/GenBank/DDBJ whole genome shotgun (WGS) entry which is preliminary data.</text>
</comment>
<proteinExistence type="predicted"/>
<accession>A0ABP0HWZ6</accession>
<gene>
    <name evidence="2" type="ORF">CCMP2556_LOCUS3783</name>
</gene>
<keyword evidence="1" id="KW-1133">Transmembrane helix</keyword>
<reference evidence="2 3" key="1">
    <citation type="submission" date="2024-02" db="EMBL/GenBank/DDBJ databases">
        <authorList>
            <person name="Chen Y."/>
            <person name="Shah S."/>
            <person name="Dougan E. K."/>
            <person name="Thang M."/>
            <person name="Chan C."/>
        </authorList>
    </citation>
    <scope>NUCLEOTIDE SEQUENCE [LARGE SCALE GENOMIC DNA]</scope>
</reference>
<feature type="transmembrane region" description="Helical" evidence="1">
    <location>
        <begin position="27"/>
        <end position="50"/>
    </location>
</feature>
<keyword evidence="1" id="KW-0812">Transmembrane</keyword>
<dbReference type="Proteomes" id="UP001642484">
    <property type="component" value="Unassembled WGS sequence"/>
</dbReference>